<dbReference type="EMBL" id="JAINUF010000021">
    <property type="protein sequence ID" value="KAJ8335263.1"/>
    <property type="molecule type" value="Genomic_DNA"/>
</dbReference>
<dbReference type="SUPFAM" id="SSF54452">
    <property type="entry name" value="MHC antigen-recognition domain"/>
    <property type="match status" value="1"/>
</dbReference>
<comment type="caution">
    <text evidence="3">The sequence shown here is derived from an EMBL/GenBank/DDBJ whole genome shotgun (WGS) entry which is preliminary data.</text>
</comment>
<dbReference type="InterPro" id="IPR037055">
    <property type="entry name" value="MHC_I-like_Ag-recog_sf"/>
</dbReference>
<dbReference type="InterPro" id="IPR011162">
    <property type="entry name" value="MHC_I/II-like_Ag-recog"/>
</dbReference>
<accession>A0A9Q1IB49</accession>
<protein>
    <recommendedName>
        <fullName evidence="2">MHC class I-like antigen recognition-like domain-containing protein</fullName>
    </recommendedName>
</protein>
<dbReference type="PANTHER" id="PTHR16675:SF237">
    <property type="entry name" value="MHC CLASS I ANTIGEN TRANSCRIPT VARIANT 1-RELATED"/>
    <property type="match status" value="1"/>
</dbReference>
<keyword evidence="1" id="KW-0325">Glycoprotein</keyword>
<organism evidence="3 4">
    <name type="scientific">Synaphobranchus kaupii</name>
    <name type="common">Kaup's arrowtooth eel</name>
    <dbReference type="NCBI Taxonomy" id="118154"/>
    <lineage>
        <taxon>Eukaryota</taxon>
        <taxon>Metazoa</taxon>
        <taxon>Chordata</taxon>
        <taxon>Craniata</taxon>
        <taxon>Vertebrata</taxon>
        <taxon>Euteleostomi</taxon>
        <taxon>Actinopterygii</taxon>
        <taxon>Neopterygii</taxon>
        <taxon>Teleostei</taxon>
        <taxon>Anguilliformes</taxon>
        <taxon>Synaphobranchidae</taxon>
        <taxon>Synaphobranchus</taxon>
    </lineage>
</organism>
<evidence type="ECO:0000256" key="1">
    <source>
        <dbReference type="ARBA" id="ARBA00023180"/>
    </source>
</evidence>
<dbReference type="PANTHER" id="PTHR16675">
    <property type="entry name" value="MHC CLASS I-RELATED"/>
    <property type="match status" value="1"/>
</dbReference>
<evidence type="ECO:0000313" key="4">
    <source>
        <dbReference type="Proteomes" id="UP001152622"/>
    </source>
</evidence>
<reference evidence="3" key="1">
    <citation type="journal article" date="2023" name="Science">
        <title>Genome structures resolve the early diversification of teleost fishes.</title>
        <authorList>
            <person name="Parey E."/>
            <person name="Louis A."/>
            <person name="Montfort J."/>
            <person name="Bouchez O."/>
            <person name="Roques C."/>
            <person name="Iampietro C."/>
            <person name="Lluch J."/>
            <person name="Castinel A."/>
            <person name="Donnadieu C."/>
            <person name="Desvignes T."/>
            <person name="Floi Bucao C."/>
            <person name="Jouanno E."/>
            <person name="Wen M."/>
            <person name="Mejri S."/>
            <person name="Dirks R."/>
            <person name="Jansen H."/>
            <person name="Henkel C."/>
            <person name="Chen W.J."/>
            <person name="Zahm M."/>
            <person name="Cabau C."/>
            <person name="Klopp C."/>
            <person name="Thompson A.W."/>
            <person name="Robinson-Rechavi M."/>
            <person name="Braasch I."/>
            <person name="Lecointre G."/>
            <person name="Bobe J."/>
            <person name="Postlethwait J.H."/>
            <person name="Berthelot C."/>
            <person name="Roest Crollius H."/>
            <person name="Guiguen Y."/>
        </authorList>
    </citation>
    <scope>NUCLEOTIDE SEQUENCE</scope>
    <source>
        <strain evidence="3">WJC10195</strain>
    </source>
</reference>
<dbReference type="InterPro" id="IPR050208">
    <property type="entry name" value="MHC_class-I_related"/>
</dbReference>
<gene>
    <name evidence="3" type="ORF">SKAU_G00409020</name>
</gene>
<dbReference type="AlphaFoldDB" id="A0A9Q1IB49"/>
<keyword evidence="4" id="KW-1185">Reference proteome</keyword>
<name>A0A9Q1IB49_SYNKA</name>
<dbReference type="GO" id="GO:0009897">
    <property type="term" value="C:external side of plasma membrane"/>
    <property type="evidence" value="ECO:0007669"/>
    <property type="project" value="TreeGrafter"/>
</dbReference>
<dbReference type="Proteomes" id="UP001152622">
    <property type="component" value="Chromosome 21"/>
</dbReference>
<sequence length="197" mass="22363">MVLDGELKLEALSAIVGYPVKSSKWFQKAIRKELFVNEEDFFDPLYDYDFTHITDGAAAFNRGGERYSRPCGWNRIALKVLGKYKDGDGWLGMGASAWPVSYHGTSIEASHSLKYFYTGVTAGTDFPEFTIVGLVDDERFMYYGSNTRRAIPKTDWIKEKEGADYWDRESQTAIGQQQSFKANIGIAMQRFNQTQGE</sequence>
<dbReference type="InterPro" id="IPR011161">
    <property type="entry name" value="MHC_I-like_Ag-recog"/>
</dbReference>
<feature type="domain" description="MHC class I-like antigen recognition-like" evidence="2">
    <location>
        <begin position="110"/>
        <end position="196"/>
    </location>
</feature>
<dbReference type="GO" id="GO:0005615">
    <property type="term" value="C:extracellular space"/>
    <property type="evidence" value="ECO:0007669"/>
    <property type="project" value="TreeGrafter"/>
</dbReference>
<evidence type="ECO:0000313" key="3">
    <source>
        <dbReference type="EMBL" id="KAJ8335263.1"/>
    </source>
</evidence>
<dbReference type="Pfam" id="PF00129">
    <property type="entry name" value="MHC_I"/>
    <property type="match status" value="1"/>
</dbReference>
<proteinExistence type="predicted"/>
<dbReference type="OrthoDB" id="8936120at2759"/>
<dbReference type="GO" id="GO:0006955">
    <property type="term" value="P:immune response"/>
    <property type="evidence" value="ECO:0007669"/>
    <property type="project" value="TreeGrafter"/>
</dbReference>
<dbReference type="Gene3D" id="3.30.500.10">
    <property type="entry name" value="MHC class I-like antigen recognition-like"/>
    <property type="match status" value="1"/>
</dbReference>
<evidence type="ECO:0000259" key="2">
    <source>
        <dbReference type="Pfam" id="PF00129"/>
    </source>
</evidence>